<name>A0A1C7M9M5_GRIFR</name>
<organism evidence="1 2">
    <name type="scientific">Grifola frondosa</name>
    <name type="common">Maitake</name>
    <name type="synonym">Polyporus frondosus</name>
    <dbReference type="NCBI Taxonomy" id="5627"/>
    <lineage>
        <taxon>Eukaryota</taxon>
        <taxon>Fungi</taxon>
        <taxon>Dikarya</taxon>
        <taxon>Basidiomycota</taxon>
        <taxon>Agaricomycotina</taxon>
        <taxon>Agaricomycetes</taxon>
        <taxon>Polyporales</taxon>
        <taxon>Grifolaceae</taxon>
        <taxon>Grifola</taxon>
    </lineage>
</organism>
<keyword evidence="2" id="KW-1185">Reference proteome</keyword>
<reference evidence="1 2" key="1">
    <citation type="submission" date="2016-03" db="EMBL/GenBank/DDBJ databases">
        <title>Whole genome sequencing of Grifola frondosa 9006-11.</title>
        <authorList>
            <person name="Min B."/>
            <person name="Park H."/>
            <person name="Kim J.-G."/>
            <person name="Cho H."/>
            <person name="Oh Y.-L."/>
            <person name="Kong W.-S."/>
            <person name="Choi I.-G."/>
        </authorList>
    </citation>
    <scope>NUCLEOTIDE SEQUENCE [LARGE SCALE GENOMIC DNA]</scope>
    <source>
        <strain evidence="1 2">9006-11</strain>
    </source>
</reference>
<dbReference type="Proteomes" id="UP000092993">
    <property type="component" value="Unassembled WGS sequence"/>
</dbReference>
<proteinExistence type="predicted"/>
<dbReference type="EMBL" id="LUGG01000006">
    <property type="protein sequence ID" value="OBZ73568.1"/>
    <property type="molecule type" value="Genomic_DNA"/>
</dbReference>
<comment type="caution">
    <text evidence="1">The sequence shown here is derived from an EMBL/GenBank/DDBJ whole genome shotgun (WGS) entry which is preliminary data.</text>
</comment>
<gene>
    <name evidence="1" type="ORF">A0H81_06522</name>
</gene>
<sequence>MTYVTPYAFQIGYGVPTTSLATAQLDKLDTRIQLDKQMHSAFVEFSVGEFLNIVNVDADNQPPATKVFRLNVDSKSELSMYSGICEGLENSLPDGKPRCPIKDTSEWSSKHSVTDASPSALKEITIDVSEWPENACKSLGVCLDYVATPSWALKNSSIFVLGISKSYRFERKPHEVSAAVSPSDVRACGPGFKCANETTSTVRAFPICISPHRAQYKGIPSLCCLVWLEFRAAACAWFLEDGAVPLLSHRLESARF</sequence>
<dbReference type="AlphaFoldDB" id="A0A1C7M9M5"/>
<evidence type="ECO:0000313" key="2">
    <source>
        <dbReference type="Proteomes" id="UP000092993"/>
    </source>
</evidence>
<evidence type="ECO:0000313" key="1">
    <source>
        <dbReference type="EMBL" id="OBZ73568.1"/>
    </source>
</evidence>
<protein>
    <submittedName>
        <fullName evidence="1">Uncharacterized protein</fullName>
    </submittedName>
</protein>
<accession>A0A1C7M9M5</accession>